<protein>
    <submittedName>
        <fullName evidence="1">Uncharacterized protein</fullName>
    </submittedName>
</protein>
<dbReference type="Proteomes" id="UP000314294">
    <property type="component" value="Unassembled WGS sequence"/>
</dbReference>
<accession>A0A4Z2IS27</accession>
<sequence length="113" mass="13106">MSAAAKSCASTRRHSHAGATLRFLQEELASDRGYIQLSSGTRLMEFDVERNDVDFCFQKRVHVSLERSGQQTQTVDLSREEGVEDEDDRLRTRVEVQLLEEKEEQKEQNLKKY</sequence>
<comment type="caution">
    <text evidence="1">The sequence shown here is derived from an EMBL/GenBank/DDBJ whole genome shotgun (WGS) entry which is preliminary data.</text>
</comment>
<evidence type="ECO:0000313" key="1">
    <source>
        <dbReference type="EMBL" id="TNN79993.1"/>
    </source>
</evidence>
<dbReference type="EMBL" id="SRLO01000059">
    <property type="protein sequence ID" value="TNN79993.1"/>
    <property type="molecule type" value="Genomic_DNA"/>
</dbReference>
<name>A0A4Z2IS27_9TELE</name>
<reference evidence="1 2" key="1">
    <citation type="submission" date="2019-03" db="EMBL/GenBank/DDBJ databases">
        <title>First draft genome of Liparis tanakae, snailfish: a comprehensive survey of snailfish specific genes.</title>
        <authorList>
            <person name="Kim W."/>
            <person name="Song I."/>
            <person name="Jeong J.-H."/>
            <person name="Kim D."/>
            <person name="Kim S."/>
            <person name="Ryu S."/>
            <person name="Song J.Y."/>
            <person name="Lee S.K."/>
        </authorList>
    </citation>
    <scope>NUCLEOTIDE SEQUENCE [LARGE SCALE GENOMIC DNA]</scope>
    <source>
        <tissue evidence="1">Muscle</tissue>
    </source>
</reference>
<evidence type="ECO:0000313" key="2">
    <source>
        <dbReference type="Proteomes" id="UP000314294"/>
    </source>
</evidence>
<gene>
    <name evidence="1" type="ORF">EYF80_009811</name>
</gene>
<keyword evidence="2" id="KW-1185">Reference proteome</keyword>
<dbReference type="AlphaFoldDB" id="A0A4Z2IS27"/>
<organism evidence="1 2">
    <name type="scientific">Liparis tanakae</name>
    <name type="common">Tanaka's snailfish</name>
    <dbReference type="NCBI Taxonomy" id="230148"/>
    <lineage>
        <taxon>Eukaryota</taxon>
        <taxon>Metazoa</taxon>
        <taxon>Chordata</taxon>
        <taxon>Craniata</taxon>
        <taxon>Vertebrata</taxon>
        <taxon>Euteleostomi</taxon>
        <taxon>Actinopterygii</taxon>
        <taxon>Neopterygii</taxon>
        <taxon>Teleostei</taxon>
        <taxon>Neoteleostei</taxon>
        <taxon>Acanthomorphata</taxon>
        <taxon>Eupercaria</taxon>
        <taxon>Perciformes</taxon>
        <taxon>Cottioidei</taxon>
        <taxon>Cottales</taxon>
        <taxon>Liparidae</taxon>
        <taxon>Liparis</taxon>
    </lineage>
</organism>
<proteinExistence type="predicted"/>